<dbReference type="Proteomes" id="UP000195514">
    <property type="component" value="Chromosome I"/>
</dbReference>
<name>A0A1Y6K4P0_9CHLR</name>
<dbReference type="AlphaFoldDB" id="A0A1Y6K4P0"/>
<organism evidence="1 2">
    <name type="scientific">Candidatus Brevifilum fermentans</name>
    <dbReference type="NCBI Taxonomy" id="1986204"/>
    <lineage>
        <taxon>Bacteria</taxon>
        <taxon>Bacillati</taxon>
        <taxon>Chloroflexota</taxon>
        <taxon>Anaerolineae</taxon>
        <taxon>Anaerolineales</taxon>
        <taxon>Anaerolineaceae</taxon>
        <taxon>Candidatus Brevifilum</taxon>
    </lineage>
</organism>
<accession>A0A1Y6K4P0</accession>
<gene>
    <name evidence="1" type="ORF">CFX1CAM_1451</name>
</gene>
<dbReference type="EMBL" id="LT859958">
    <property type="protein sequence ID" value="SMX54516.1"/>
    <property type="molecule type" value="Genomic_DNA"/>
</dbReference>
<reference evidence="2" key="1">
    <citation type="submission" date="2017-05" db="EMBL/GenBank/DDBJ databases">
        <authorList>
            <person name="Kirkegaard R."/>
            <person name="Mcilroy J S."/>
        </authorList>
    </citation>
    <scope>NUCLEOTIDE SEQUENCE [LARGE SCALE GENOMIC DNA]</scope>
</reference>
<dbReference type="RefSeq" id="WP_087862354.1">
    <property type="nucleotide sequence ID" value="NZ_LT859958.1"/>
</dbReference>
<proteinExistence type="predicted"/>
<dbReference type="KEGG" id="abat:CFX1CAM_1451"/>
<evidence type="ECO:0000313" key="1">
    <source>
        <dbReference type="EMBL" id="SMX54516.1"/>
    </source>
</evidence>
<dbReference type="OrthoDB" id="9800767at2"/>
<evidence type="ECO:0000313" key="2">
    <source>
        <dbReference type="Proteomes" id="UP000195514"/>
    </source>
</evidence>
<protein>
    <submittedName>
        <fullName evidence="1">Uncharacterized protein</fullName>
    </submittedName>
</protein>
<sequence>MAYSFTNSKGKTYYLHCKTIVSKSGSTRELYYFAGDLRPEFAVDEIPVGKEVVELASGLPALKKE</sequence>
<keyword evidence="2" id="KW-1185">Reference proteome</keyword>